<evidence type="ECO:0000313" key="1">
    <source>
        <dbReference type="EMBL" id="SKA92953.1"/>
    </source>
</evidence>
<keyword evidence="2" id="KW-1185">Reference proteome</keyword>
<dbReference type="Proteomes" id="UP000190027">
    <property type="component" value="Unassembled WGS sequence"/>
</dbReference>
<accession>A0A1T4XU72</accession>
<dbReference type="RefSeq" id="WP_078717999.1">
    <property type="nucleotide sequence ID" value="NZ_FUYC01000017.1"/>
</dbReference>
<proteinExistence type="predicted"/>
<reference evidence="1 2" key="1">
    <citation type="submission" date="2017-02" db="EMBL/GenBank/DDBJ databases">
        <authorList>
            <person name="Peterson S.W."/>
        </authorList>
    </citation>
    <scope>NUCLEOTIDE SEQUENCE [LARGE SCALE GENOMIC DNA]</scope>
    <source>
        <strain evidence="1 2">DSM 16080</strain>
    </source>
</reference>
<evidence type="ECO:0000313" key="2">
    <source>
        <dbReference type="Proteomes" id="UP000190027"/>
    </source>
</evidence>
<organism evidence="1 2">
    <name type="scientific">Paucidesulfovibrio gracilis DSM 16080</name>
    <dbReference type="NCBI Taxonomy" id="1121449"/>
    <lineage>
        <taxon>Bacteria</taxon>
        <taxon>Pseudomonadati</taxon>
        <taxon>Thermodesulfobacteriota</taxon>
        <taxon>Desulfovibrionia</taxon>
        <taxon>Desulfovibrionales</taxon>
        <taxon>Desulfovibrionaceae</taxon>
        <taxon>Paucidesulfovibrio</taxon>
    </lineage>
</organism>
<dbReference type="OrthoDB" id="5459150at2"/>
<dbReference type="AlphaFoldDB" id="A0A1T4XU72"/>
<protein>
    <submittedName>
        <fullName evidence="1">Uncharacterized protein</fullName>
    </submittedName>
</protein>
<gene>
    <name evidence="1" type="ORF">SAMN02745704_02456</name>
</gene>
<sequence length="67" mass="7604">MYYQAFEQKIPSEAQPWNQNDELFVSLLFSRAITRSAIPEAGTAVLQIAMSQLLDMCLYLSKDAKDC</sequence>
<name>A0A1T4XU72_9BACT</name>
<dbReference type="EMBL" id="FUYC01000017">
    <property type="protein sequence ID" value="SKA92953.1"/>
    <property type="molecule type" value="Genomic_DNA"/>
</dbReference>